<evidence type="ECO:0000313" key="2">
    <source>
        <dbReference type="EMBL" id="GAA1870918.1"/>
    </source>
</evidence>
<reference evidence="2 3" key="1">
    <citation type="journal article" date="2019" name="Int. J. Syst. Evol. Microbiol.">
        <title>The Global Catalogue of Microorganisms (GCM) 10K type strain sequencing project: providing services to taxonomists for standard genome sequencing and annotation.</title>
        <authorList>
            <consortium name="The Broad Institute Genomics Platform"/>
            <consortium name="The Broad Institute Genome Sequencing Center for Infectious Disease"/>
            <person name="Wu L."/>
            <person name="Ma J."/>
        </authorList>
    </citation>
    <scope>NUCLEOTIDE SEQUENCE [LARGE SCALE GENOMIC DNA]</scope>
    <source>
        <strain evidence="2 3">JCM 14326</strain>
    </source>
</reference>
<name>A0ABN2NIM4_9MICO</name>
<evidence type="ECO:0000313" key="3">
    <source>
        <dbReference type="Proteomes" id="UP001501094"/>
    </source>
</evidence>
<proteinExistence type="predicted"/>
<evidence type="ECO:0000256" key="1">
    <source>
        <dbReference type="SAM" id="MobiDB-lite"/>
    </source>
</evidence>
<dbReference type="Pfam" id="PF09707">
    <property type="entry name" value="Cas_Cas2CT1978"/>
    <property type="match status" value="1"/>
</dbReference>
<dbReference type="Proteomes" id="UP001501094">
    <property type="component" value="Unassembled WGS sequence"/>
</dbReference>
<keyword evidence="3" id="KW-1185">Reference proteome</keyword>
<dbReference type="NCBIfam" id="TIGR01873">
    <property type="entry name" value="cas_CT1978"/>
    <property type="match status" value="1"/>
</dbReference>
<dbReference type="Gene3D" id="3.30.70.240">
    <property type="match status" value="1"/>
</dbReference>
<protein>
    <recommendedName>
        <fullName evidence="4">CRISPR-associated protein, Cas2 family</fullName>
    </recommendedName>
</protein>
<dbReference type="CDD" id="cd09755">
    <property type="entry name" value="Cas2_I-E"/>
    <property type="match status" value="1"/>
</dbReference>
<dbReference type="RefSeq" id="WP_344104936.1">
    <property type="nucleotide sequence ID" value="NZ_BAAANL010000007.1"/>
</dbReference>
<evidence type="ECO:0008006" key="4">
    <source>
        <dbReference type="Google" id="ProtNLM"/>
    </source>
</evidence>
<feature type="compositionally biased region" description="Basic and acidic residues" evidence="1">
    <location>
        <begin position="128"/>
        <end position="148"/>
    </location>
</feature>
<dbReference type="InterPro" id="IPR010152">
    <property type="entry name" value="CRISPR-assoc_prot_Cas2_sub"/>
</dbReference>
<organism evidence="2 3">
    <name type="scientific">Myceligenerans crystallogenes</name>
    <dbReference type="NCBI Taxonomy" id="316335"/>
    <lineage>
        <taxon>Bacteria</taxon>
        <taxon>Bacillati</taxon>
        <taxon>Actinomycetota</taxon>
        <taxon>Actinomycetes</taxon>
        <taxon>Micrococcales</taxon>
        <taxon>Promicromonosporaceae</taxon>
        <taxon>Myceligenerans</taxon>
    </lineage>
</organism>
<accession>A0ABN2NIM4</accession>
<gene>
    <name evidence="2" type="ORF">GCM10009751_32570</name>
</gene>
<sequence length="148" mass="17191">MIVVVLTACPDRLRGQLTRWLLEISPGVFVGHGSKRVREMLWERIVEHVGRGKALMVNSVRGEQRLAFRVHQHEWEPADHDGLMLMRRPSKRGGMTRMSWERDGDGAERALKTTPENWSIAARRRRFRGEVEQRRVEQSERENGGEPV</sequence>
<feature type="compositionally biased region" description="Basic and acidic residues" evidence="1">
    <location>
        <begin position="99"/>
        <end position="111"/>
    </location>
</feature>
<feature type="region of interest" description="Disordered" evidence="1">
    <location>
        <begin position="81"/>
        <end position="148"/>
    </location>
</feature>
<dbReference type="EMBL" id="BAAANL010000007">
    <property type="protein sequence ID" value="GAA1870918.1"/>
    <property type="molecule type" value="Genomic_DNA"/>
</dbReference>
<comment type="caution">
    <text evidence="2">The sequence shown here is derived from an EMBL/GenBank/DDBJ whole genome shotgun (WGS) entry which is preliminary data.</text>
</comment>